<dbReference type="GO" id="GO:0006406">
    <property type="term" value="P:mRNA export from nucleus"/>
    <property type="evidence" value="ECO:0007669"/>
    <property type="project" value="TreeGrafter"/>
</dbReference>
<keyword evidence="6" id="KW-1185">Reference proteome</keyword>
<name>A0A5C3QXD2_9AGAR</name>
<dbReference type="InterPro" id="IPR019163">
    <property type="entry name" value="THO_Thoc5"/>
</dbReference>
<dbReference type="Pfam" id="PF09766">
    <property type="entry name" value="FmiP_Thoc5"/>
    <property type="match status" value="1"/>
</dbReference>
<evidence type="ECO:0000256" key="3">
    <source>
        <dbReference type="ARBA" id="ARBA00023242"/>
    </source>
</evidence>
<dbReference type="EMBL" id="ML178816">
    <property type="protein sequence ID" value="TFL05997.1"/>
    <property type="molecule type" value="Genomic_DNA"/>
</dbReference>
<sequence length="205" mass="22836">MFAVDSLRDLATHDKNATNANPDLVKIRAAALFAQLKAANRAANTATRQAKDATAAARQEMDQSHLGLQNLLYEKRHLEREIEKCRQFASVYQDVPLHPLDQYAALAPAESTGEETMQDEHQLMLQRLNFELAERQRLEARRKELVQAKEDLLKQSRSKAATLDTVRAHIDTLTKSATDIQKKVNDLVASIPTEPSSTGPTPAVI</sequence>
<evidence type="ECO:0000256" key="1">
    <source>
        <dbReference type="ARBA" id="ARBA00004123"/>
    </source>
</evidence>
<dbReference type="PANTHER" id="PTHR13375:SF3">
    <property type="entry name" value="THO COMPLEX SUBUNIT 5 HOMOLOG"/>
    <property type="match status" value="1"/>
</dbReference>
<feature type="coiled-coil region" evidence="4">
    <location>
        <begin position="128"/>
        <end position="155"/>
    </location>
</feature>
<dbReference type="AlphaFoldDB" id="A0A5C3QXD2"/>
<reference evidence="5 6" key="1">
    <citation type="journal article" date="2019" name="Nat. Ecol. Evol.">
        <title>Megaphylogeny resolves global patterns of mushroom evolution.</title>
        <authorList>
            <person name="Varga T."/>
            <person name="Krizsan K."/>
            <person name="Foldi C."/>
            <person name="Dima B."/>
            <person name="Sanchez-Garcia M."/>
            <person name="Sanchez-Ramirez S."/>
            <person name="Szollosi G.J."/>
            <person name="Szarkandi J.G."/>
            <person name="Papp V."/>
            <person name="Albert L."/>
            <person name="Andreopoulos W."/>
            <person name="Angelini C."/>
            <person name="Antonin V."/>
            <person name="Barry K.W."/>
            <person name="Bougher N.L."/>
            <person name="Buchanan P."/>
            <person name="Buyck B."/>
            <person name="Bense V."/>
            <person name="Catcheside P."/>
            <person name="Chovatia M."/>
            <person name="Cooper J."/>
            <person name="Damon W."/>
            <person name="Desjardin D."/>
            <person name="Finy P."/>
            <person name="Geml J."/>
            <person name="Haridas S."/>
            <person name="Hughes K."/>
            <person name="Justo A."/>
            <person name="Karasinski D."/>
            <person name="Kautmanova I."/>
            <person name="Kiss B."/>
            <person name="Kocsube S."/>
            <person name="Kotiranta H."/>
            <person name="LaButti K.M."/>
            <person name="Lechner B.E."/>
            <person name="Liimatainen K."/>
            <person name="Lipzen A."/>
            <person name="Lukacs Z."/>
            <person name="Mihaltcheva S."/>
            <person name="Morgado L.N."/>
            <person name="Niskanen T."/>
            <person name="Noordeloos M.E."/>
            <person name="Ohm R.A."/>
            <person name="Ortiz-Santana B."/>
            <person name="Ovrebo C."/>
            <person name="Racz N."/>
            <person name="Riley R."/>
            <person name="Savchenko A."/>
            <person name="Shiryaev A."/>
            <person name="Soop K."/>
            <person name="Spirin V."/>
            <person name="Szebenyi C."/>
            <person name="Tomsovsky M."/>
            <person name="Tulloss R.E."/>
            <person name="Uehling J."/>
            <person name="Grigoriev I.V."/>
            <person name="Vagvolgyi C."/>
            <person name="Papp T."/>
            <person name="Martin F.M."/>
            <person name="Miettinen O."/>
            <person name="Hibbett D.S."/>
            <person name="Nagy L.G."/>
        </authorList>
    </citation>
    <scope>NUCLEOTIDE SEQUENCE [LARGE SCALE GENOMIC DNA]</scope>
    <source>
        <strain evidence="5 6">CBS 309.79</strain>
    </source>
</reference>
<protein>
    <submittedName>
        <fullName evidence="5">Fms-interacting protein-domain-containing protein</fullName>
    </submittedName>
</protein>
<proteinExistence type="inferred from homology"/>
<accession>A0A5C3QXD2</accession>
<dbReference type="OrthoDB" id="20582at2759"/>
<gene>
    <name evidence="5" type="ORF">BDV98DRAFT_561006</name>
</gene>
<dbReference type="STRING" id="1884261.A0A5C3QXD2"/>
<comment type="subcellular location">
    <subcellularLocation>
        <location evidence="1">Nucleus</location>
    </subcellularLocation>
</comment>
<keyword evidence="4" id="KW-0175">Coiled coil</keyword>
<comment type="similarity">
    <text evidence="2">Belongs to the THOC5 family.</text>
</comment>
<dbReference type="GO" id="GO:0003729">
    <property type="term" value="F:mRNA binding"/>
    <property type="evidence" value="ECO:0007669"/>
    <property type="project" value="TreeGrafter"/>
</dbReference>
<organism evidence="5 6">
    <name type="scientific">Pterulicium gracile</name>
    <dbReference type="NCBI Taxonomy" id="1884261"/>
    <lineage>
        <taxon>Eukaryota</taxon>
        <taxon>Fungi</taxon>
        <taxon>Dikarya</taxon>
        <taxon>Basidiomycota</taxon>
        <taxon>Agaricomycotina</taxon>
        <taxon>Agaricomycetes</taxon>
        <taxon>Agaricomycetidae</taxon>
        <taxon>Agaricales</taxon>
        <taxon>Pleurotineae</taxon>
        <taxon>Pterulaceae</taxon>
        <taxon>Pterulicium</taxon>
    </lineage>
</organism>
<evidence type="ECO:0000313" key="6">
    <source>
        <dbReference type="Proteomes" id="UP000305067"/>
    </source>
</evidence>
<dbReference type="GO" id="GO:0000445">
    <property type="term" value="C:THO complex part of transcription export complex"/>
    <property type="evidence" value="ECO:0007669"/>
    <property type="project" value="TreeGrafter"/>
</dbReference>
<evidence type="ECO:0000313" key="5">
    <source>
        <dbReference type="EMBL" id="TFL05997.1"/>
    </source>
</evidence>
<evidence type="ECO:0000256" key="4">
    <source>
        <dbReference type="SAM" id="Coils"/>
    </source>
</evidence>
<dbReference type="Proteomes" id="UP000305067">
    <property type="component" value="Unassembled WGS sequence"/>
</dbReference>
<keyword evidence="3" id="KW-0539">Nucleus</keyword>
<evidence type="ECO:0000256" key="2">
    <source>
        <dbReference type="ARBA" id="ARBA00008044"/>
    </source>
</evidence>
<dbReference type="PANTHER" id="PTHR13375">
    <property type="entry name" value="FMS INTERACTING PROTEIN"/>
    <property type="match status" value="1"/>
</dbReference>